<sequence>PASAIRSVSETWHSWEEIRSWRVEIRQRAQLSPSHTFSRLPGFFPRPAEAQAVELALEEEPCFTVLFGGSSVGKTALLRQILCSDNYHVLHFDLRIAGFADLDSLYISLSKQMEQYFLDVSKGTGYADFEKEAWRYKHDRIDLERRNPDVIGRVRTSDIARLMEIFQARCHSSLLKYREFDPSVEPEREESAPRRSWSLFRRRRSEHRPKWRSWFSKAAGRTVKKQVVFFLDEAHKMWAFLVLESKDTMKVLLDSMLILTKQDRLCHVIHSTSDPFYQTWLREQNIMQHCKFITIGDCSKSETERFFKEKMLPRVPELLQYNLNFDRLYNAFGGRLVHWQDYITDYENTLGRLQIQHSSHFTQAHALLNISLIHSSTSSELTKGLKRRRISRLPGVYISRSALDTSPRQLPAVPTHSKYHYAFTALQLLSIMVRLTQPGVRALSYFALCREFGPDPVDGMVRVRILDLRWTDPVTRESDDGVLGIGGDEDGVVGPTLVPATPIMRHAMRTVVEEYRDTIQEYCEQDIHDACPPDFHTT</sequence>
<organism evidence="1 2">
    <name type="scientific">Artomyces pyxidatus</name>
    <dbReference type="NCBI Taxonomy" id="48021"/>
    <lineage>
        <taxon>Eukaryota</taxon>
        <taxon>Fungi</taxon>
        <taxon>Dikarya</taxon>
        <taxon>Basidiomycota</taxon>
        <taxon>Agaricomycotina</taxon>
        <taxon>Agaricomycetes</taxon>
        <taxon>Russulales</taxon>
        <taxon>Auriscalpiaceae</taxon>
        <taxon>Artomyces</taxon>
    </lineage>
</organism>
<protein>
    <submittedName>
        <fullName evidence="1">Uncharacterized protein</fullName>
    </submittedName>
</protein>
<accession>A0ACB8SMZ0</accession>
<name>A0ACB8SMZ0_9AGAM</name>
<comment type="caution">
    <text evidence="1">The sequence shown here is derived from an EMBL/GenBank/DDBJ whole genome shotgun (WGS) entry which is preliminary data.</text>
</comment>
<keyword evidence="2" id="KW-1185">Reference proteome</keyword>
<gene>
    <name evidence="1" type="ORF">BV25DRAFT_1812636</name>
</gene>
<proteinExistence type="predicted"/>
<dbReference type="EMBL" id="MU277249">
    <property type="protein sequence ID" value="KAI0057315.1"/>
    <property type="molecule type" value="Genomic_DNA"/>
</dbReference>
<evidence type="ECO:0000313" key="1">
    <source>
        <dbReference type="EMBL" id="KAI0057315.1"/>
    </source>
</evidence>
<feature type="non-terminal residue" evidence="1">
    <location>
        <position position="1"/>
    </location>
</feature>
<reference evidence="1" key="1">
    <citation type="submission" date="2021-03" db="EMBL/GenBank/DDBJ databases">
        <authorList>
            <consortium name="DOE Joint Genome Institute"/>
            <person name="Ahrendt S."/>
            <person name="Looney B.P."/>
            <person name="Miyauchi S."/>
            <person name="Morin E."/>
            <person name="Drula E."/>
            <person name="Courty P.E."/>
            <person name="Chicoki N."/>
            <person name="Fauchery L."/>
            <person name="Kohler A."/>
            <person name="Kuo A."/>
            <person name="Labutti K."/>
            <person name="Pangilinan J."/>
            <person name="Lipzen A."/>
            <person name="Riley R."/>
            <person name="Andreopoulos W."/>
            <person name="He G."/>
            <person name="Johnson J."/>
            <person name="Barry K.W."/>
            <person name="Grigoriev I.V."/>
            <person name="Nagy L."/>
            <person name="Hibbett D."/>
            <person name="Henrissat B."/>
            <person name="Matheny P.B."/>
            <person name="Labbe J."/>
            <person name="Martin F."/>
        </authorList>
    </citation>
    <scope>NUCLEOTIDE SEQUENCE</scope>
    <source>
        <strain evidence="1">HHB10654</strain>
    </source>
</reference>
<dbReference type="Proteomes" id="UP000814140">
    <property type="component" value="Unassembled WGS sequence"/>
</dbReference>
<evidence type="ECO:0000313" key="2">
    <source>
        <dbReference type="Proteomes" id="UP000814140"/>
    </source>
</evidence>
<reference evidence="1" key="2">
    <citation type="journal article" date="2022" name="New Phytol.">
        <title>Evolutionary transition to the ectomycorrhizal habit in the genomes of a hyperdiverse lineage of mushroom-forming fungi.</title>
        <authorList>
            <person name="Looney B."/>
            <person name="Miyauchi S."/>
            <person name="Morin E."/>
            <person name="Drula E."/>
            <person name="Courty P.E."/>
            <person name="Kohler A."/>
            <person name="Kuo A."/>
            <person name="LaButti K."/>
            <person name="Pangilinan J."/>
            <person name="Lipzen A."/>
            <person name="Riley R."/>
            <person name="Andreopoulos W."/>
            <person name="He G."/>
            <person name="Johnson J."/>
            <person name="Nolan M."/>
            <person name="Tritt A."/>
            <person name="Barry K.W."/>
            <person name="Grigoriev I.V."/>
            <person name="Nagy L.G."/>
            <person name="Hibbett D."/>
            <person name="Henrissat B."/>
            <person name="Matheny P.B."/>
            <person name="Labbe J."/>
            <person name="Martin F.M."/>
        </authorList>
    </citation>
    <scope>NUCLEOTIDE SEQUENCE</scope>
    <source>
        <strain evidence="1">HHB10654</strain>
    </source>
</reference>